<evidence type="ECO:0000256" key="1">
    <source>
        <dbReference type="SAM" id="Phobius"/>
    </source>
</evidence>
<accession>A0A6B0SVB1</accession>
<dbReference type="AlphaFoldDB" id="A0A6B0SVB1"/>
<keyword evidence="3" id="KW-1185">Reference proteome</keyword>
<name>A0A6B0SVB1_9EURY</name>
<feature type="transmembrane region" description="Helical" evidence="1">
    <location>
        <begin position="63"/>
        <end position="85"/>
    </location>
</feature>
<dbReference type="InterPro" id="IPR058278">
    <property type="entry name" value="DUF7972"/>
</dbReference>
<feature type="transmembrane region" description="Helical" evidence="1">
    <location>
        <begin position="33"/>
        <end position="57"/>
    </location>
</feature>
<feature type="transmembrane region" description="Helical" evidence="1">
    <location>
        <begin position="254"/>
        <end position="273"/>
    </location>
</feature>
<reference evidence="2 3" key="1">
    <citation type="submission" date="2019-12" db="EMBL/GenBank/DDBJ databases">
        <title>Isolation and characterization of three novel carbon monoxide-oxidizing members of Halobacteria from salione crusts and soils.</title>
        <authorList>
            <person name="Myers M.R."/>
            <person name="King G.M."/>
        </authorList>
    </citation>
    <scope>NUCLEOTIDE SEQUENCE [LARGE SCALE GENOMIC DNA]</scope>
    <source>
        <strain evidence="2 3">WSA2</strain>
    </source>
</reference>
<keyword evidence="1" id="KW-0472">Membrane</keyword>
<evidence type="ECO:0000313" key="2">
    <source>
        <dbReference type="EMBL" id="MXR40553.1"/>
    </source>
</evidence>
<organism evidence="2 3">
    <name type="scientific">Halobaculum saliterrae</name>
    <dbReference type="NCBI Taxonomy" id="2073113"/>
    <lineage>
        <taxon>Archaea</taxon>
        <taxon>Methanobacteriati</taxon>
        <taxon>Methanobacteriota</taxon>
        <taxon>Stenosarchaea group</taxon>
        <taxon>Halobacteria</taxon>
        <taxon>Halobacteriales</taxon>
        <taxon>Haloferacaceae</taxon>
        <taxon>Halobaculum</taxon>
    </lineage>
</organism>
<keyword evidence="1" id="KW-1133">Transmembrane helix</keyword>
<dbReference type="OrthoDB" id="265845at2157"/>
<keyword evidence="1" id="KW-0812">Transmembrane</keyword>
<dbReference type="RefSeq" id="WP_159663740.1">
    <property type="nucleotide sequence ID" value="NZ_WUUS01000002.1"/>
</dbReference>
<gene>
    <name evidence="2" type="ORF">GRX01_04220</name>
</gene>
<sequence length="329" mass="34267">MASEPQTASTVREPDGVLERVAEWLLFGGDRRAVAACLVVAAAGTVWALVSVGLLAVGPDSSVAGVFGSGLTAGVVTLLTIALSINQLVLSRVFGSINVLVDRLDGSRELRATVESIAGVPSSPNDPGEFLSLIATTLSERAAGLRAPGGDADWDPPARAANTLDDIAAYGDSIDDHLEANQRMNDVLSVVLGPEYALNTAAIRHLRNEHAATIPEGVEAEFRAVDELLESIAVVRQFYKTIAIQQDLATLSRLLVYTGIAALASAVAVTLVYRTGSVTVPVSTLPLVVSVGIGVVVAPLALFVAYILRAATVARKTVSVGPFVPPKDR</sequence>
<evidence type="ECO:0000313" key="3">
    <source>
        <dbReference type="Proteomes" id="UP000437065"/>
    </source>
</evidence>
<feature type="transmembrane region" description="Helical" evidence="1">
    <location>
        <begin position="285"/>
        <end position="308"/>
    </location>
</feature>
<dbReference type="EMBL" id="WUUS01000002">
    <property type="protein sequence ID" value="MXR40553.1"/>
    <property type="molecule type" value="Genomic_DNA"/>
</dbReference>
<protein>
    <submittedName>
        <fullName evidence="2">Uncharacterized protein</fullName>
    </submittedName>
</protein>
<dbReference type="Proteomes" id="UP000437065">
    <property type="component" value="Unassembled WGS sequence"/>
</dbReference>
<dbReference type="Pfam" id="PF25927">
    <property type="entry name" value="DUF7972"/>
    <property type="match status" value="1"/>
</dbReference>
<proteinExistence type="predicted"/>
<comment type="caution">
    <text evidence="2">The sequence shown here is derived from an EMBL/GenBank/DDBJ whole genome shotgun (WGS) entry which is preliminary data.</text>
</comment>